<feature type="active site" description="Nucleophile" evidence="9">
    <location>
        <position position="1035"/>
    </location>
</feature>
<evidence type="ECO:0000313" key="15">
    <source>
        <dbReference type="Proteomes" id="UP000278627"/>
    </source>
</evidence>
<sequence>MLPTIAFFIDSILLSANFITEHALFFGAIIFAILIACKLNAHFAKPVSTEDTSDSESDRCDVSPIPEKEEENSDLDRSNNRTSLGLVRCRRLEKDRRTVDWVRDARKICRKLMVVSSSLSSAASSSSLSSSSPSSSSHRHHSSSSSFVQRIPPGCAVLRKCAVWFCEFDWSLLNLNSDFNIFDQKGIIISNTVFVWIAYLNIVSPFQKSYYLSLSSDSSEHLLFSRRTPIRRRHSNVGPFQLARAAKDFIVHGSSAKFQRQLSEMTKRKLPKPPSQFFEPSEVPIIPQNEKPEVYYILHNIKMLELPSEWYAQWKGLIVEEYKENDYLIRPGDKDNHIVVVLEGVIAVFITHTEGKELMVRKITVGDSFFSLLSILDVLMNHEIIFRNISVRALTECRIARCSTNSFRDSFIKNPEFWVRPIQIVLTRLLHVTLTTLHQYLGLSIELVKKRPDEKRSMDERHRHLSGITSSNRLQGKIRSRTHRLNSIDDSAYQLQDSFSFEDSKEYLATAQRWFAEVLHLGVSPEAIALLAGRVTIENVPEKHLIVEQNSEDELLIMVLSGFLSISQEPIDGEDENIDEEQFFIYPRELIGGLQLLTGEPWFVTVRSHTCAIYATISKKDFFELVDIHPEIVLPVAHSVIRRLSSFVRHVDFAVDWVLLDSGQAVYRSGDVADSIFVLLSGRLRSVENKKVIEEFGRGDVLGMIEVLQRVPRATTVLAIRFSQLARLPEGLLNFIKIKFPQVGFRLVHLLGQYYTSSIQSTSTFRCGYKDGLSMTTGDPQSHIKNLHTIAVVAATPDVPLTAFTCELYHALTANLRVLRLSSQKIAELLDVSVLEKILTDQTYDGQADFRLMHWLNLQEDTYPLIIYECDTSATSWTRRCLRQADAILFVANGEQKPFQQSLMDDYLNMNEDGIRTNKELILLWDEKTVEPQGTIEWLKGSWFSGHHHIRIHKRMVQWDLKKVSESDIVSFYEQNIYGGKVDSGSDFSRLARILTGNAIGVVLGGGGARGASHVGVLRAIQEHGIPIDMIGGTSIGSMIGGLYAQEVEDLEQRAKSWFMMMASIWPKIWDLTYAHSAMFTGAGFNHGLQDLFSDSLIEDLWIPYFCISTDISNSEMRIHRTGPLWAYCRASMSLAGYLPPLCDPIDGHLLLDGGYVNNLPADVMQSMGAKIVIAVDVGSAAETNLYNYGDSLSGFWVLLKKLNPFAEPIKVLNMEEIQSRLAYVSCMQQLQSVKNAGYCQYVRPPIEEFKTLDFYRYDEIRDLGYKHGVKQFGELVKTNEDLKNVIDAEKLRSLKRRYWRREPSKLAMYDRGRASSFTNLAAQVSRVPKVREKNSLNDDEVAEDELSDVWWDEEEEEQEPDVHSQPAYNSEDVESIEAGYISEPCTTYQSKYTFSSEDEVSTDKNDTDNNRKRKTTLSEVNQSGEEKIEMQKVPSEKGPTVRFGLSKSLSDDKLQESQDMVLNSDRSATKIDNNAMQ</sequence>
<dbReference type="Pfam" id="PF24179">
    <property type="entry name" value="NTE_Ploop"/>
    <property type="match status" value="1"/>
</dbReference>
<dbReference type="SUPFAM" id="SSF52151">
    <property type="entry name" value="FabD/lysophospholipase-like"/>
    <property type="match status" value="1"/>
</dbReference>
<dbReference type="GO" id="GO:0004622">
    <property type="term" value="F:phosphatidylcholine lysophospholipase activity"/>
    <property type="evidence" value="ECO:0007669"/>
    <property type="project" value="InterPro"/>
</dbReference>
<feature type="transmembrane region" description="Helical" evidence="11">
    <location>
        <begin position="12"/>
        <end position="36"/>
    </location>
</feature>
<keyword evidence="8 11" id="KW-0472">Membrane</keyword>
<evidence type="ECO:0000256" key="8">
    <source>
        <dbReference type="ARBA" id="ARBA00023136"/>
    </source>
</evidence>
<dbReference type="InterPro" id="IPR014710">
    <property type="entry name" value="RmlC-like_jellyroll"/>
</dbReference>
<feature type="domain" description="Cyclic nucleotide-binding" evidence="12">
    <location>
        <begin position="519"/>
        <end position="626"/>
    </location>
</feature>
<feature type="short sequence motif" description="GXGXXG" evidence="9">
    <location>
        <begin position="1006"/>
        <end position="1011"/>
    </location>
</feature>
<feature type="region of interest" description="Disordered" evidence="10">
    <location>
        <begin position="1393"/>
        <end position="1478"/>
    </location>
</feature>
<dbReference type="InterPro" id="IPR001423">
    <property type="entry name" value="LysoPLipase_patatin_CS"/>
</dbReference>
<evidence type="ECO:0000256" key="10">
    <source>
        <dbReference type="SAM" id="MobiDB-lite"/>
    </source>
</evidence>
<dbReference type="CDD" id="cd07225">
    <property type="entry name" value="Pat_PNPLA6_PNPLA7"/>
    <property type="match status" value="1"/>
</dbReference>
<dbReference type="GO" id="GO:0016020">
    <property type="term" value="C:membrane"/>
    <property type="evidence" value="ECO:0007669"/>
    <property type="project" value="UniProtKB-SubCell"/>
</dbReference>
<keyword evidence="6 11" id="KW-1133">Transmembrane helix</keyword>
<name>A0A158PRS0_BRUPA</name>
<dbReference type="InterPro" id="IPR056556">
    <property type="entry name" value="NTE1_P-loop_dom"/>
</dbReference>
<gene>
    <name evidence="14" type="ORF">BPAG_LOCUS11029</name>
</gene>
<dbReference type="Proteomes" id="UP000278627">
    <property type="component" value="Unassembled WGS sequence"/>
</dbReference>
<dbReference type="PROSITE" id="PS50042">
    <property type="entry name" value="CNMP_BINDING_3"/>
    <property type="match status" value="3"/>
</dbReference>
<evidence type="ECO:0000256" key="9">
    <source>
        <dbReference type="PROSITE-ProRule" id="PRU01161"/>
    </source>
</evidence>
<dbReference type="WBParaSite" id="BPAG_0001106701-mRNA-1">
    <property type="protein sequence ID" value="BPAG_0001106701-mRNA-1"/>
    <property type="gene ID" value="BPAG_0001106701"/>
</dbReference>
<dbReference type="PANTHER" id="PTHR14226">
    <property type="entry name" value="NEUROPATHY TARGET ESTERASE/SWISS CHEESE D.MELANOGASTER"/>
    <property type="match status" value="1"/>
</dbReference>
<accession>A0A158PRS0</accession>
<dbReference type="PANTHER" id="PTHR14226:SF29">
    <property type="entry name" value="NEUROPATHY TARGET ESTERASE SWS"/>
    <property type="match status" value="1"/>
</dbReference>
<feature type="compositionally biased region" description="Low complexity" evidence="10">
    <location>
        <begin position="123"/>
        <end position="136"/>
    </location>
</feature>
<feature type="domain" description="Cyclic nucleotide-binding" evidence="12">
    <location>
        <begin position="322"/>
        <end position="428"/>
    </location>
</feature>
<evidence type="ECO:0000256" key="1">
    <source>
        <dbReference type="ARBA" id="ARBA00004167"/>
    </source>
</evidence>
<evidence type="ECO:0000259" key="12">
    <source>
        <dbReference type="PROSITE" id="PS50042"/>
    </source>
</evidence>
<feature type="compositionally biased region" description="Basic and acidic residues" evidence="10">
    <location>
        <begin position="1402"/>
        <end position="1411"/>
    </location>
</feature>
<dbReference type="InterPro" id="IPR018490">
    <property type="entry name" value="cNMP-bd_dom_sf"/>
</dbReference>
<dbReference type="Gene3D" id="3.40.1090.10">
    <property type="entry name" value="Cytosolic phospholipase A2 catalytic domain"/>
    <property type="match status" value="2"/>
</dbReference>
<feature type="short sequence motif" description="GXSXG" evidence="9">
    <location>
        <begin position="1033"/>
        <end position="1037"/>
    </location>
</feature>
<dbReference type="GO" id="GO:0005783">
    <property type="term" value="C:endoplasmic reticulum"/>
    <property type="evidence" value="ECO:0007669"/>
    <property type="project" value="TreeGrafter"/>
</dbReference>
<evidence type="ECO:0000256" key="3">
    <source>
        <dbReference type="ARBA" id="ARBA00022692"/>
    </source>
</evidence>
<dbReference type="EMBL" id="UZAD01013210">
    <property type="protein sequence ID" value="VDN92215.1"/>
    <property type="molecule type" value="Genomic_DNA"/>
</dbReference>
<dbReference type="InterPro" id="IPR050301">
    <property type="entry name" value="NTE"/>
</dbReference>
<feature type="active site" description="Proton acceptor" evidence="9">
    <location>
        <position position="1153"/>
    </location>
</feature>
<dbReference type="Pfam" id="PF01734">
    <property type="entry name" value="Patatin"/>
    <property type="match status" value="1"/>
</dbReference>
<dbReference type="PROSITE" id="PS51635">
    <property type="entry name" value="PNPLA"/>
    <property type="match status" value="1"/>
</dbReference>
<evidence type="ECO:0000313" key="14">
    <source>
        <dbReference type="EMBL" id="VDN92215.1"/>
    </source>
</evidence>
<feature type="region of interest" description="Disordered" evidence="10">
    <location>
        <begin position="123"/>
        <end position="148"/>
    </location>
</feature>
<keyword evidence="4 9" id="KW-0378">Hydrolase</keyword>
<evidence type="ECO:0000256" key="4">
    <source>
        <dbReference type="ARBA" id="ARBA00022801"/>
    </source>
</evidence>
<keyword evidence="15" id="KW-1185">Reference proteome</keyword>
<feature type="region of interest" description="Disordered" evidence="10">
    <location>
        <begin position="48"/>
        <end position="79"/>
    </location>
</feature>
<comment type="subcellular location">
    <subcellularLocation>
        <location evidence="1">Membrane</location>
        <topology evidence="1">Single-pass membrane protein</topology>
    </subcellularLocation>
</comment>
<dbReference type="InterPro" id="IPR002641">
    <property type="entry name" value="PNPLA_dom"/>
</dbReference>
<evidence type="ECO:0000256" key="11">
    <source>
        <dbReference type="SAM" id="Phobius"/>
    </source>
</evidence>
<dbReference type="InterPro" id="IPR000595">
    <property type="entry name" value="cNMP-bd_dom"/>
</dbReference>
<feature type="compositionally biased region" description="Polar residues" evidence="10">
    <location>
        <begin position="1458"/>
        <end position="1478"/>
    </location>
</feature>
<evidence type="ECO:0000256" key="6">
    <source>
        <dbReference type="ARBA" id="ARBA00022989"/>
    </source>
</evidence>
<dbReference type="SUPFAM" id="SSF51206">
    <property type="entry name" value="cAMP-binding domain-like"/>
    <property type="match status" value="3"/>
</dbReference>
<organism evidence="16">
    <name type="scientific">Brugia pahangi</name>
    <name type="common">Filarial nematode worm</name>
    <dbReference type="NCBI Taxonomy" id="6280"/>
    <lineage>
        <taxon>Eukaryota</taxon>
        <taxon>Metazoa</taxon>
        <taxon>Ecdysozoa</taxon>
        <taxon>Nematoda</taxon>
        <taxon>Chromadorea</taxon>
        <taxon>Rhabditida</taxon>
        <taxon>Spirurina</taxon>
        <taxon>Spiruromorpha</taxon>
        <taxon>Filarioidea</taxon>
        <taxon>Onchocercidae</taxon>
        <taxon>Brugia</taxon>
    </lineage>
</organism>
<proteinExistence type="inferred from homology"/>
<reference evidence="16" key="1">
    <citation type="submission" date="2016-04" db="UniProtKB">
        <authorList>
            <consortium name="WormBaseParasite"/>
        </authorList>
    </citation>
    <scope>IDENTIFICATION</scope>
</reference>
<dbReference type="Gene3D" id="2.60.120.10">
    <property type="entry name" value="Jelly Rolls"/>
    <property type="match status" value="3"/>
</dbReference>
<keyword evidence="5 9" id="KW-0442">Lipid degradation</keyword>
<dbReference type="CDD" id="cd00038">
    <property type="entry name" value="CAP_ED"/>
    <property type="match status" value="3"/>
</dbReference>
<dbReference type="SMART" id="SM00100">
    <property type="entry name" value="cNMP"/>
    <property type="match status" value="2"/>
</dbReference>
<dbReference type="GO" id="GO:0046470">
    <property type="term" value="P:phosphatidylcholine metabolic process"/>
    <property type="evidence" value="ECO:0007669"/>
    <property type="project" value="InterPro"/>
</dbReference>
<feature type="domain" description="PNPLA" evidence="13">
    <location>
        <begin position="1002"/>
        <end position="1166"/>
    </location>
</feature>
<dbReference type="InterPro" id="IPR016035">
    <property type="entry name" value="Acyl_Trfase/lysoPLipase"/>
</dbReference>
<feature type="short sequence motif" description="DGA/G" evidence="9">
    <location>
        <begin position="1153"/>
        <end position="1155"/>
    </location>
</feature>
<dbReference type="STRING" id="6280.A0A158PRS0"/>
<evidence type="ECO:0000256" key="5">
    <source>
        <dbReference type="ARBA" id="ARBA00022963"/>
    </source>
</evidence>
<protein>
    <submittedName>
        <fullName evidence="16">Cyclic nucleotide-binding domain-containing protein</fullName>
    </submittedName>
</protein>
<comment type="similarity">
    <text evidence="2">Belongs to the NTE family.</text>
</comment>
<dbReference type="FunFam" id="3.40.1090.10:FF:000001">
    <property type="entry name" value="neuropathy target esterase isoform X2"/>
    <property type="match status" value="1"/>
</dbReference>
<feature type="domain" description="Cyclic nucleotide-binding" evidence="12">
    <location>
        <begin position="632"/>
        <end position="728"/>
    </location>
</feature>
<keyword evidence="3 11" id="KW-0812">Transmembrane</keyword>
<evidence type="ECO:0000259" key="13">
    <source>
        <dbReference type="PROSITE" id="PS51635"/>
    </source>
</evidence>
<evidence type="ECO:0000256" key="2">
    <source>
        <dbReference type="ARBA" id="ARBA00006636"/>
    </source>
</evidence>
<evidence type="ECO:0000256" key="7">
    <source>
        <dbReference type="ARBA" id="ARBA00023098"/>
    </source>
</evidence>
<dbReference type="PROSITE" id="PS01237">
    <property type="entry name" value="UPF0028"/>
    <property type="match status" value="1"/>
</dbReference>
<dbReference type="Pfam" id="PF00027">
    <property type="entry name" value="cNMP_binding"/>
    <property type="match status" value="2"/>
</dbReference>
<dbReference type="GO" id="GO:0016042">
    <property type="term" value="P:lipid catabolic process"/>
    <property type="evidence" value="ECO:0007669"/>
    <property type="project" value="UniProtKB-UniRule"/>
</dbReference>
<keyword evidence="7 9" id="KW-0443">Lipid metabolism</keyword>
<reference evidence="14 15" key="2">
    <citation type="submission" date="2018-11" db="EMBL/GenBank/DDBJ databases">
        <authorList>
            <consortium name="Pathogen Informatics"/>
        </authorList>
    </citation>
    <scope>NUCLEOTIDE SEQUENCE [LARGE SCALE GENOMIC DNA]</scope>
</reference>
<evidence type="ECO:0000313" key="16">
    <source>
        <dbReference type="WBParaSite" id="BPAG_0001106701-mRNA-1"/>
    </source>
</evidence>